<dbReference type="InterPro" id="IPR045133">
    <property type="entry name" value="IRE1/2-like"/>
</dbReference>
<dbReference type="PROSITE" id="PS50011">
    <property type="entry name" value="PROTEIN_KINASE_DOM"/>
    <property type="match status" value="1"/>
</dbReference>
<keyword evidence="2" id="KW-0547">Nucleotide-binding</keyword>
<dbReference type="Pfam" id="PF06479">
    <property type="entry name" value="Ribonuc_2-5A"/>
    <property type="match status" value="1"/>
</dbReference>
<dbReference type="Gene3D" id="1.10.510.10">
    <property type="entry name" value="Transferase(Phosphotransferase) domain 1"/>
    <property type="match status" value="1"/>
</dbReference>
<comment type="caution">
    <text evidence="6">The sequence shown here is derived from an EMBL/GenBank/DDBJ whole genome shotgun (WGS) entry which is preliminary data.</text>
</comment>
<protein>
    <submittedName>
        <fullName evidence="6">Uncharacterized protein</fullName>
    </submittedName>
</protein>
<dbReference type="SUPFAM" id="SSF56112">
    <property type="entry name" value="Protein kinase-like (PK-like)"/>
    <property type="match status" value="1"/>
</dbReference>
<dbReference type="InterPro" id="IPR038357">
    <property type="entry name" value="KEN_sf"/>
</dbReference>
<dbReference type="Proteomes" id="UP001439008">
    <property type="component" value="Unassembled WGS sequence"/>
</dbReference>
<dbReference type="EMBL" id="JBDODL010000704">
    <property type="protein sequence ID" value="MES1920495.1"/>
    <property type="molecule type" value="Genomic_DNA"/>
</dbReference>
<gene>
    <name evidence="6" type="ORF">MHBO_002161</name>
</gene>
<evidence type="ECO:0000313" key="6">
    <source>
        <dbReference type="EMBL" id="MES1920495.1"/>
    </source>
</evidence>
<organism evidence="6 7">
    <name type="scientific">Bonamia ostreae</name>
    <dbReference type="NCBI Taxonomy" id="126728"/>
    <lineage>
        <taxon>Eukaryota</taxon>
        <taxon>Sar</taxon>
        <taxon>Rhizaria</taxon>
        <taxon>Endomyxa</taxon>
        <taxon>Ascetosporea</taxon>
        <taxon>Haplosporida</taxon>
        <taxon>Bonamia</taxon>
    </lineage>
</organism>
<sequence>MGLSRRLEVDQSEFNTAAKGSSGWQSPEVLCDGRKTKAIDIFSLGCIIFYILTNGHHPFDDDPLNRNFEVATNKDELPKGLLNLPQGCSVAPEAVHLVENMLKRDPDSRLRISDTLLHPFFWAEEKCLRFLCAVSNRFEKESADSAARALLESAAKQVLGDSWKCKIDKALISDVGRFRKYDFTKIKDLLRIIRNKAFHHNEIPKELKVLIGKYPNGFYNYFNIRFPRLLMYSYLAVGAVCSDEGAFAPFFGGVSDHYRKLLTKSARISVRDWYPWIFD</sequence>
<name>A0ABV2ALH9_9EUKA</name>
<dbReference type="PROSITE" id="PS51392">
    <property type="entry name" value="KEN"/>
    <property type="match status" value="1"/>
</dbReference>
<dbReference type="InterPro" id="IPR000719">
    <property type="entry name" value="Prot_kinase_dom"/>
</dbReference>
<keyword evidence="3" id="KW-0067">ATP-binding</keyword>
<dbReference type="Gene3D" id="1.20.1440.180">
    <property type="entry name" value="KEN domain"/>
    <property type="match status" value="1"/>
</dbReference>
<evidence type="ECO:0000256" key="1">
    <source>
        <dbReference type="ARBA" id="ARBA00022729"/>
    </source>
</evidence>
<accession>A0ABV2ALH9</accession>
<evidence type="ECO:0000259" key="4">
    <source>
        <dbReference type="PROSITE" id="PS50011"/>
    </source>
</evidence>
<dbReference type="CDD" id="cd10422">
    <property type="entry name" value="RNase_Ire1"/>
    <property type="match status" value="1"/>
</dbReference>
<feature type="domain" description="Protein kinase" evidence="4">
    <location>
        <begin position="1"/>
        <end position="121"/>
    </location>
</feature>
<feature type="domain" description="KEN" evidence="5">
    <location>
        <begin position="124"/>
        <end position="253"/>
    </location>
</feature>
<dbReference type="PANTHER" id="PTHR13954">
    <property type="entry name" value="IRE1-RELATED"/>
    <property type="match status" value="1"/>
</dbReference>
<dbReference type="Pfam" id="PF00069">
    <property type="entry name" value="Pkinase"/>
    <property type="match status" value="1"/>
</dbReference>
<reference evidence="6 7" key="1">
    <citation type="journal article" date="2024" name="BMC Biol.">
        <title>Comparative genomics of Ascetosporea gives new insight into the evolutionary basis for animal parasitism in Rhizaria.</title>
        <authorList>
            <person name="Hiltunen Thoren M."/>
            <person name="Onut-Brannstrom I."/>
            <person name="Alfjorden A."/>
            <person name="Peckova H."/>
            <person name="Swords F."/>
            <person name="Hooper C."/>
            <person name="Holzer A.S."/>
            <person name="Bass D."/>
            <person name="Burki F."/>
        </authorList>
    </citation>
    <scope>NUCLEOTIDE SEQUENCE [LARGE SCALE GENOMIC DNA]</scope>
    <source>
        <strain evidence="6">20-A016</strain>
    </source>
</reference>
<evidence type="ECO:0000313" key="7">
    <source>
        <dbReference type="Proteomes" id="UP001439008"/>
    </source>
</evidence>
<dbReference type="InterPro" id="IPR011009">
    <property type="entry name" value="Kinase-like_dom_sf"/>
</dbReference>
<dbReference type="PANTHER" id="PTHR13954:SF6">
    <property type="entry name" value="NON-SPECIFIC SERINE_THREONINE PROTEIN KINASE"/>
    <property type="match status" value="1"/>
</dbReference>
<proteinExistence type="predicted"/>
<keyword evidence="7" id="KW-1185">Reference proteome</keyword>
<dbReference type="InterPro" id="IPR010513">
    <property type="entry name" value="KEN_dom"/>
</dbReference>
<evidence type="ECO:0000259" key="5">
    <source>
        <dbReference type="PROSITE" id="PS51392"/>
    </source>
</evidence>
<evidence type="ECO:0000256" key="2">
    <source>
        <dbReference type="ARBA" id="ARBA00022741"/>
    </source>
</evidence>
<dbReference type="SMART" id="SM00580">
    <property type="entry name" value="PUG"/>
    <property type="match status" value="1"/>
</dbReference>
<evidence type="ECO:0000256" key="3">
    <source>
        <dbReference type="ARBA" id="ARBA00022840"/>
    </source>
</evidence>
<keyword evidence="1" id="KW-0732">Signal</keyword>